<evidence type="ECO:0000313" key="1">
    <source>
        <dbReference type="EMBL" id="UXX85290.1"/>
    </source>
</evidence>
<sequence>MADEIRVEPTVVQNYRTFLVDKYRPPSKGGNTRAWHRHSFVVDGDLYSFLALGSKKWVFFGDTVGFKWEWDDSGRYRNIVTSSVVTLDNNGDEVVRGERGMKKWRTSFAKVPASKREQRD</sequence>
<accession>A0ABY6DID2</accession>
<protein>
    <submittedName>
        <fullName evidence="1">Uncharacterized protein</fullName>
    </submittedName>
</protein>
<proteinExistence type="predicted"/>
<geneLocation type="plasmid" evidence="1 2">
    <name>unnamed3</name>
</geneLocation>
<reference evidence="1" key="1">
    <citation type="submission" date="2022-10" db="EMBL/GenBank/DDBJ databases">
        <title>Roseovarius pelagicus sp. nov., isolated from Arctic seawater.</title>
        <authorList>
            <person name="Hong Y.W."/>
            <person name="Hwang C.Y."/>
        </authorList>
    </citation>
    <scope>NUCLEOTIDE SEQUENCE</scope>
    <source>
        <strain evidence="1">HL-MP18</strain>
        <plasmid evidence="1">unnamed3</plasmid>
    </source>
</reference>
<name>A0ABY6DID2_9RHOB</name>
<gene>
    <name evidence="1" type="ORF">N7U68_20855</name>
</gene>
<organism evidence="1 2">
    <name type="scientific">Roseovarius pelagicus</name>
    <dbReference type="NCBI Taxonomy" id="2980108"/>
    <lineage>
        <taxon>Bacteria</taxon>
        <taxon>Pseudomonadati</taxon>
        <taxon>Pseudomonadota</taxon>
        <taxon>Alphaproteobacteria</taxon>
        <taxon>Rhodobacterales</taxon>
        <taxon>Roseobacteraceae</taxon>
        <taxon>Roseovarius</taxon>
    </lineage>
</organism>
<keyword evidence="2" id="KW-1185">Reference proteome</keyword>
<evidence type="ECO:0000313" key="2">
    <source>
        <dbReference type="Proteomes" id="UP001064087"/>
    </source>
</evidence>
<keyword evidence="1" id="KW-0614">Plasmid</keyword>
<dbReference type="EMBL" id="CP106739">
    <property type="protein sequence ID" value="UXX85290.1"/>
    <property type="molecule type" value="Genomic_DNA"/>
</dbReference>
<dbReference type="RefSeq" id="WP_263049258.1">
    <property type="nucleotide sequence ID" value="NZ_CP106739.1"/>
</dbReference>
<dbReference type="Proteomes" id="UP001064087">
    <property type="component" value="Plasmid unnamed3"/>
</dbReference>